<sequence>MSHPLDVAYKEAHALVFSILEVDAPKLPKEYDTLFARMHSSYAALSQLEQDYSSQEEDPSKVMTFMTMAILGDLNEWLQRLHDVAERRATQGYSITRSEIDFFTELTDIYNFFKEDLLPCLDVQPDSLSYVNDKVGNPRNTDVPILPGSQRKDLSGRIRLSLLAAADEDANTGQFDAHNHRERATITQEMNMIYPSQSELDVVRHLFFRPQEEFFRVGLAVRHRKINTPLVILILTNMRLLYLKSEDELIGYVELGSVSDAVLKRRNLFEVKLFSKWGETIEKEDAKQKTSKFFISFDSNHWVKDINTAAQFFSSLVRGNTRPPSESSSRSKHQPSDKDASFTSIHQPSESSETFLSSIRSPLPQFGSSVQHFTYSSPTTTSRPQTPTSTSYSQTNQTSTTPGMQSPQIPSTPNISPSISPSLSSSTPISSLSVFVGRADNLPFIHNTQTPPSTYFYISLGSPLHYQHLPTIPSPRSVMIPSNCNPAYNTSFSFDYFPESEPFIEIRIFTEMGPTKNARGVGVVRVSCLELFLSSMHMLDGWFDILQGAQEVTEKKEENEPKKKAVKGKETSTQNNADTNKPSAPTPTLLFENPLSKDSSKPPPTSSFASQLSRPVSSTSPIRFQSTFSSISSSHSTHSNDSGGSITTQPIPRLYVRMSMTGLNSCRVPDPVSHPVPGLCSIKHFQVRQGVPVVFGGTGLEIVGVLSGDPNEEVGLIDASSRRTLFTLKKSSRLKKEYTLFDSARRPIGHCFHKLKTLRGKKVRMFLNTGEMILSIQGDFHNELTIQDFLRRSVASLTVGEGITRGAKETVIELTVNQPNMDSSLLLIFTVYVSITL</sequence>
<feature type="compositionally biased region" description="Polar residues" evidence="1">
    <location>
        <begin position="318"/>
        <end position="328"/>
    </location>
</feature>
<protein>
    <recommendedName>
        <fullName evidence="2">C2 domain-containing protein</fullName>
    </recommendedName>
</protein>
<feature type="region of interest" description="Disordered" evidence="1">
    <location>
        <begin position="318"/>
        <end position="347"/>
    </location>
</feature>
<feature type="domain" description="C2" evidence="2">
    <location>
        <begin position="409"/>
        <end position="543"/>
    </location>
</feature>
<proteinExistence type="predicted"/>
<organism evidence="3 4">
    <name type="scientific">Blattamonas nauphoetae</name>
    <dbReference type="NCBI Taxonomy" id="2049346"/>
    <lineage>
        <taxon>Eukaryota</taxon>
        <taxon>Metamonada</taxon>
        <taxon>Preaxostyla</taxon>
        <taxon>Oxymonadida</taxon>
        <taxon>Blattamonas</taxon>
    </lineage>
</organism>
<feature type="region of interest" description="Disordered" evidence="1">
    <location>
        <begin position="554"/>
        <end position="650"/>
    </location>
</feature>
<gene>
    <name evidence="3" type="ORF">BLNAU_9212</name>
</gene>
<comment type="caution">
    <text evidence="3">The sequence shown here is derived from an EMBL/GenBank/DDBJ whole genome shotgun (WGS) entry which is preliminary data.</text>
</comment>
<keyword evidence="4" id="KW-1185">Reference proteome</keyword>
<evidence type="ECO:0000259" key="2">
    <source>
        <dbReference type="PROSITE" id="PS50004"/>
    </source>
</evidence>
<dbReference type="InterPro" id="IPR000008">
    <property type="entry name" value="C2_dom"/>
</dbReference>
<dbReference type="InterPro" id="IPR035892">
    <property type="entry name" value="C2_domain_sf"/>
</dbReference>
<feature type="compositionally biased region" description="Basic and acidic residues" evidence="1">
    <location>
        <begin position="554"/>
        <end position="570"/>
    </location>
</feature>
<feature type="compositionally biased region" description="Low complexity" evidence="1">
    <location>
        <begin position="626"/>
        <end position="645"/>
    </location>
</feature>
<evidence type="ECO:0000256" key="1">
    <source>
        <dbReference type="SAM" id="MobiDB-lite"/>
    </source>
</evidence>
<evidence type="ECO:0000313" key="3">
    <source>
        <dbReference type="EMBL" id="KAK2955861.1"/>
    </source>
</evidence>
<feature type="compositionally biased region" description="Polar residues" evidence="1">
    <location>
        <begin position="608"/>
        <end position="625"/>
    </location>
</feature>
<evidence type="ECO:0000313" key="4">
    <source>
        <dbReference type="Proteomes" id="UP001281761"/>
    </source>
</evidence>
<dbReference type="CDD" id="cd00030">
    <property type="entry name" value="C2"/>
    <property type="match status" value="1"/>
</dbReference>
<feature type="compositionally biased region" description="Polar residues" evidence="1">
    <location>
        <begin position="571"/>
        <end position="583"/>
    </location>
</feature>
<dbReference type="Proteomes" id="UP001281761">
    <property type="component" value="Unassembled WGS sequence"/>
</dbReference>
<feature type="region of interest" description="Disordered" evidence="1">
    <location>
        <begin position="370"/>
        <end position="423"/>
    </location>
</feature>
<reference evidence="3 4" key="1">
    <citation type="journal article" date="2022" name="bioRxiv">
        <title>Genomics of Preaxostyla Flagellates Illuminates Evolutionary Transitions and the Path Towards Mitochondrial Loss.</title>
        <authorList>
            <person name="Novak L.V.F."/>
            <person name="Treitli S.C."/>
            <person name="Pyrih J."/>
            <person name="Halakuc P."/>
            <person name="Pipaliya S.V."/>
            <person name="Vacek V."/>
            <person name="Brzon O."/>
            <person name="Soukal P."/>
            <person name="Eme L."/>
            <person name="Dacks J.B."/>
            <person name="Karnkowska A."/>
            <person name="Elias M."/>
            <person name="Hampl V."/>
        </authorList>
    </citation>
    <scope>NUCLEOTIDE SEQUENCE [LARGE SCALE GENOMIC DNA]</scope>
    <source>
        <strain evidence="3">NAU3</strain>
        <tissue evidence="3">Gut</tissue>
    </source>
</reference>
<dbReference type="SUPFAM" id="SSF49562">
    <property type="entry name" value="C2 domain (Calcium/lipid-binding domain, CaLB)"/>
    <property type="match status" value="1"/>
</dbReference>
<feature type="compositionally biased region" description="Low complexity" evidence="1">
    <location>
        <begin position="374"/>
        <end position="423"/>
    </location>
</feature>
<dbReference type="PROSITE" id="PS50004">
    <property type="entry name" value="C2"/>
    <property type="match status" value="1"/>
</dbReference>
<dbReference type="EMBL" id="JARBJD010000062">
    <property type="protein sequence ID" value="KAK2955861.1"/>
    <property type="molecule type" value="Genomic_DNA"/>
</dbReference>
<dbReference type="Gene3D" id="2.60.40.150">
    <property type="entry name" value="C2 domain"/>
    <property type="match status" value="1"/>
</dbReference>
<name>A0ABQ9XWL0_9EUKA</name>
<accession>A0ABQ9XWL0</accession>